<sequence length="129" mass="14466">MALSTGDASSVTGTVFTILGVIVALFVFLWTVPIARAATWGWLSSVIKCMICRTALPHRTEGDLELGLPQQRQFPSPRPMVAPRYGSNPPPWAIWRREMREQTIVMLQPSLNAELGRSPYERSFGFFDL</sequence>
<dbReference type="EMBL" id="JANJQO010000266">
    <property type="protein sequence ID" value="KAJ2979626.1"/>
    <property type="molecule type" value="Genomic_DNA"/>
</dbReference>
<keyword evidence="2" id="KW-1185">Reference proteome</keyword>
<evidence type="ECO:0000313" key="2">
    <source>
        <dbReference type="Proteomes" id="UP001143910"/>
    </source>
</evidence>
<organism evidence="1 2">
    <name type="scientific">Zarea fungicola</name>
    <dbReference type="NCBI Taxonomy" id="93591"/>
    <lineage>
        <taxon>Eukaryota</taxon>
        <taxon>Fungi</taxon>
        <taxon>Dikarya</taxon>
        <taxon>Ascomycota</taxon>
        <taxon>Pezizomycotina</taxon>
        <taxon>Sordariomycetes</taxon>
        <taxon>Hypocreomycetidae</taxon>
        <taxon>Hypocreales</taxon>
        <taxon>Cordycipitaceae</taxon>
        <taxon>Zarea</taxon>
    </lineage>
</organism>
<name>A0ACC1NM09_9HYPO</name>
<gene>
    <name evidence="1" type="ORF">NQ176_g3135</name>
</gene>
<dbReference type="Proteomes" id="UP001143910">
    <property type="component" value="Unassembled WGS sequence"/>
</dbReference>
<comment type="caution">
    <text evidence="1">The sequence shown here is derived from an EMBL/GenBank/DDBJ whole genome shotgun (WGS) entry which is preliminary data.</text>
</comment>
<reference evidence="1" key="1">
    <citation type="submission" date="2022-08" db="EMBL/GenBank/DDBJ databases">
        <title>Genome Sequence of Lecanicillium fungicola.</title>
        <authorList>
            <person name="Buettner E."/>
        </authorList>
    </citation>
    <scope>NUCLEOTIDE SEQUENCE</scope>
    <source>
        <strain evidence="1">Babe33</strain>
    </source>
</reference>
<protein>
    <submittedName>
        <fullName evidence="1">Uncharacterized protein</fullName>
    </submittedName>
</protein>
<proteinExistence type="predicted"/>
<evidence type="ECO:0000313" key="1">
    <source>
        <dbReference type="EMBL" id="KAJ2979626.1"/>
    </source>
</evidence>
<accession>A0ACC1NM09</accession>